<accession>A0AAD9V394</accession>
<evidence type="ECO:0000313" key="1">
    <source>
        <dbReference type="EMBL" id="KAK2559517.1"/>
    </source>
</evidence>
<organism evidence="1 2">
    <name type="scientific">Acropora cervicornis</name>
    <name type="common">Staghorn coral</name>
    <dbReference type="NCBI Taxonomy" id="6130"/>
    <lineage>
        <taxon>Eukaryota</taxon>
        <taxon>Metazoa</taxon>
        <taxon>Cnidaria</taxon>
        <taxon>Anthozoa</taxon>
        <taxon>Hexacorallia</taxon>
        <taxon>Scleractinia</taxon>
        <taxon>Astrocoeniina</taxon>
        <taxon>Acroporidae</taxon>
        <taxon>Acropora</taxon>
    </lineage>
</organism>
<dbReference type="EMBL" id="JARQWQ010000040">
    <property type="protein sequence ID" value="KAK2559517.1"/>
    <property type="molecule type" value="Genomic_DNA"/>
</dbReference>
<sequence length="150" mass="18063">TYAFCQIEMENARMEFSHALLRKDLWSLYLHVQSLFHRVELMIFFCSKPLNLPPEYRLLYEYVRSENDYPRYKLSDANESLLVEEKNFALMKSKYCSAVDHHMSSSRLDLQYEAYYNRIANKYFPIGYPTVLHCHWLQEQSDSPREDNDL</sequence>
<dbReference type="AlphaFoldDB" id="A0AAD9V394"/>
<protein>
    <submittedName>
        <fullName evidence="1">Uncharacterized protein</fullName>
    </submittedName>
</protein>
<feature type="non-terminal residue" evidence="1">
    <location>
        <position position="1"/>
    </location>
</feature>
<keyword evidence="2" id="KW-1185">Reference proteome</keyword>
<evidence type="ECO:0000313" key="2">
    <source>
        <dbReference type="Proteomes" id="UP001249851"/>
    </source>
</evidence>
<gene>
    <name evidence="1" type="ORF">P5673_018164</name>
</gene>
<dbReference type="Proteomes" id="UP001249851">
    <property type="component" value="Unassembled WGS sequence"/>
</dbReference>
<name>A0AAD9V394_ACRCE</name>
<comment type="caution">
    <text evidence="1">The sequence shown here is derived from an EMBL/GenBank/DDBJ whole genome shotgun (WGS) entry which is preliminary data.</text>
</comment>
<proteinExistence type="predicted"/>
<reference evidence="1" key="2">
    <citation type="journal article" date="2023" name="Science">
        <title>Genomic signatures of disease resistance in endangered staghorn corals.</title>
        <authorList>
            <person name="Vollmer S.V."/>
            <person name="Selwyn J.D."/>
            <person name="Despard B.A."/>
            <person name="Roesel C.L."/>
        </authorList>
    </citation>
    <scope>NUCLEOTIDE SEQUENCE</scope>
    <source>
        <strain evidence="1">K2</strain>
    </source>
</reference>
<reference evidence="1" key="1">
    <citation type="journal article" date="2023" name="G3 (Bethesda)">
        <title>Whole genome assembly and annotation of the endangered Caribbean coral Acropora cervicornis.</title>
        <authorList>
            <person name="Selwyn J.D."/>
            <person name="Vollmer S.V."/>
        </authorList>
    </citation>
    <scope>NUCLEOTIDE SEQUENCE</scope>
    <source>
        <strain evidence="1">K2</strain>
    </source>
</reference>